<feature type="region of interest" description="Disordered" evidence="4">
    <location>
        <begin position="322"/>
        <end position="353"/>
    </location>
</feature>
<feature type="compositionally biased region" description="Basic and acidic residues" evidence="4">
    <location>
        <begin position="390"/>
        <end position="403"/>
    </location>
</feature>
<dbReference type="PANTHER" id="PTHR46524">
    <property type="entry name" value="CW-TYPE ZINC FINGER"/>
    <property type="match status" value="1"/>
</dbReference>
<dbReference type="InterPro" id="IPR011124">
    <property type="entry name" value="Znf_CW"/>
</dbReference>
<feature type="domain" description="CW-type" evidence="5">
    <location>
        <begin position="652"/>
        <end position="705"/>
    </location>
</feature>
<dbReference type="Pfam" id="PF07496">
    <property type="entry name" value="zf-CW"/>
    <property type="match status" value="1"/>
</dbReference>
<dbReference type="Gene3D" id="3.30.40.100">
    <property type="match status" value="1"/>
</dbReference>
<feature type="compositionally biased region" description="Basic and acidic residues" evidence="4">
    <location>
        <begin position="878"/>
        <end position="887"/>
    </location>
</feature>
<feature type="compositionally biased region" description="Basic and acidic residues" evidence="4">
    <location>
        <begin position="803"/>
        <end position="827"/>
    </location>
</feature>
<feature type="region of interest" description="Disordered" evidence="4">
    <location>
        <begin position="370"/>
        <end position="583"/>
    </location>
</feature>
<accession>A0A2N9ERH3</accession>
<sequence length="1537" mass="168727">MGGIELEEGEACSYMGNDQNFDIDVAFSYIDKRLQDVLGHHQKEFEGGLSAENLGARFGGYGSFLPTYQRSPSIWSHSKTPQKVQNNHSHDQPSEGAPQNSTAIVRPGPASTDPPLPELRNSSVDGLPKVWNSGDCVSNHKPLKVSINQSDKQTLKFRIKVGSDNILTEKSAAIYSNLGLDMSPSSSSEGSHTEWEGNSPDSYNKQGESPSCIIKIMTAFPIGVLLSPLHDNLVRLMEEKDILDGCRSLPVQETNAVFQNEVASKMYGTKVREEKKRKPGDKNERLVESKNGNFEDPVNPVDAGSKNEGKIKISLSKEVASDIVKPPPKSNKLIKGSDMENGTGMASETNMGRAKDRFFLSNLVKEETLGSMASRGGDEQNAKNSLAETIQKDKKNCERKSTHQQDGVNISHGKEQSSSGAEQRFKEIQNHDSSATRKSKVSLRVSLSSASKDNVTYESGFPSKSKGDDKLHNDLRKAKDSHSDRMSDKKLAKKECLSDPSRAPPKDQGKDSKLEVSQKKFLASNEKSKEGPGNNQAKASKLEVSGKKSNAFINKSKDTSGKDQSKNCKFEVSGKGSNAISNKSKQTLGKDLVKDNKLDVSEKESYAFSHKLKERSGNKQNGFPSSSEAPLKGQMKDATKLPDTLPSEVAPVVIEENWVCCDKCQKWRLLPYGTNPDHLPKNWLCSMLNWLPGMNRCSVSQEETTNALNALYQVPISGIQNNQQSYPVGTATGGTLVEAQHLNQNCQDLSFCAVPSGGKKKLEAKVVSNVAPHSGSKDAMNFKKNQQVPVKSKGNAKPLKTNNRREYDQDGFRPPKKAKTESTHYIDQDQNPGGLSKKEVETDIQKYNERCSSDIKGVPQDGSFPSVKQSKKHVHKTMVVEDNDKSSFARKKRKLKERQDTEIHMNDLAGNSQNIKDEQFSMEETSERQCRKEKKARASKFQGNETNTSKASGEPDKQGTVTRVLLSSSKNNPLDSTSSYGGKKSSKDQPFGHDAYNLSQWIVDGNNSSRRDSRVRQPCIAATSSSSMISGTGKIKLKFNEFRGSPAESVCSSPLRISNPENITRSLSRKDGSTDVGLTLMNSPGTYLVGEDDGRSNKSESIRKEKAFTVIQHGSSVSPLFDYQDGLPELKIHGKAKSLTVRTSNIQNSHPLSVCIDNDKHNNQNSIESSENHCDRLEDPNSKMNAVFPKGGKSTASRQNLLQNHNDDKYSKWLPSEKTHQAEEATENSGNCDVLPVDGSDGGDSAKASQQLGKDDCINKHHHASSRHPTCNRDGIKDTVAPSHRRKDTSTRAANNTLEEAEDLKHSADHIKISESGLESIEARFQAALKFLHGASLLDPCNSKSAKYGDMTSTAAYSSTVKLFEFCACEYERCKDMASAALAYKCMEVTYMRMIYSNHFIASSDQDELQRTLQMVSPAQSPSSSASDVDSLNNQAMMGKTDVAKDGSSLQVTGNHVVAARNHPKLLRLLDFAQDVNLAMEASRKSRIAFVAANIVLAKTGNEEVISCIKRVLDFSFHDVEELLGLVRLAMEALSSS</sequence>
<evidence type="ECO:0000256" key="3">
    <source>
        <dbReference type="ARBA" id="ARBA00022833"/>
    </source>
</evidence>
<evidence type="ECO:0000259" key="5">
    <source>
        <dbReference type="PROSITE" id="PS51050"/>
    </source>
</evidence>
<keyword evidence="1" id="KW-0479">Metal-binding</keyword>
<feature type="region of interest" description="Disordered" evidence="4">
    <location>
        <begin position="1218"/>
        <end position="1294"/>
    </location>
</feature>
<dbReference type="InterPro" id="IPR055300">
    <property type="entry name" value="CWZF3/5/7"/>
</dbReference>
<dbReference type="PROSITE" id="PS51050">
    <property type="entry name" value="ZF_CW"/>
    <property type="match status" value="1"/>
</dbReference>
<feature type="region of interest" description="Disordered" evidence="4">
    <location>
        <begin position="772"/>
        <end position="838"/>
    </location>
</feature>
<dbReference type="Pfam" id="PF24756">
    <property type="entry name" value="THD_CWZF3-5-7"/>
    <property type="match status" value="1"/>
</dbReference>
<feature type="compositionally biased region" description="Basic and acidic residues" evidence="4">
    <location>
        <begin position="915"/>
        <end position="930"/>
    </location>
</feature>
<feature type="region of interest" description="Disordered" evidence="4">
    <location>
        <begin position="182"/>
        <end position="207"/>
    </location>
</feature>
<evidence type="ECO:0000313" key="6">
    <source>
        <dbReference type="EMBL" id="SPC77291.1"/>
    </source>
</evidence>
<reference evidence="6" key="1">
    <citation type="submission" date="2018-02" db="EMBL/GenBank/DDBJ databases">
        <authorList>
            <person name="Cohen D.B."/>
            <person name="Kent A.D."/>
        </authorList>
    </citation>
    <scope>NUCLEOTIDE SEQUENCE</scope>
</reference>
<dbReference type="EMBL" id="OIVN01000264">
    <property type="protein sequence ID" value="SPC77291.1"/>
    <property type="molecule type" value="Genomic_DNA"/>
</dbReference>
<feature type="compositionally biased region" description="Polar residues" evidence="4">
    <location>
        <begin position="72"/>
        <end position="87"/>
    </location>
</feature>
<evidence type="ECO:0000256" key="4">
    <source>
        <dbReference type="SAM" id="MobiDB-lite"/>
    </source>
</evidence>
<keyword evidence="3" id="KW-0862">Zinc</keyword>
<feature type="region of interest" description="Disordered" evidence="4">
    <location>
        <begin position="610"/>
        <end position="642"/>
    </location>
</feature>
<dbReference type="GO" id="GO:0008270">
    <property type="term" value="F:zinc ion binding"/>
    <property type="evidence" value="ECO:0007669"/>
    <property type="project" value="UniProtKB-KW"/>
</dbReference>
<feature type="compositionally biased region" description="Polar residues" evidence="4">
    <location>
        <begin position="959"/>
        <end position="975"/>
    </location>
</feature>
<gene>
    <name evidence="6" type="ORF">FSB_LOCUS5173</name>
</gene>
<proteinExistence type="predicted"/>
<feature type="compositionally biased region" description="Polar residues" evidence="4">
    <location>
        <begin position="941"/>
        <end position="951"/>
    </location>
</feature>
<feature type="compositionally biased region" description="Basic and acidic residues" evidence="4">
    <location>
        <begin position="465"/>
        <end position="497"/>
    </location>
</feature>
<evidence type="ECO:0000256" key="1">
    <source>
        <dbReference type="ARBA" id="ARBA00022723"/>
    </source>
</evidence>
<keyword evidence="2" id="KW-0863">Zinc-finger</keyword>
<protein>
    <recommendedName>
        <fullName evidence="5">CW-type domain-containing protein</fullName>
    </recommendedName>
</protein>
<feature type="compositionally biased region" description="Basic and acidic residues" evidence="4">
    <location>
        <begin position="270"/>
        <end position="288"/>
    </location>
</feature>
<feature type="region of interest" description="Disordered" evidence="4">
    <location>
        <begin position="1156"/>
        <end position="1197"/>
    </location>
</feature>
<evidence type="ECO:0000256" key="2">
    <source>
        <dbReference type="ARBA" id="ARBA00022771"/>
    </source>
</evidence>
<feature type="region of interest" description="Disordered" evidence="4">
    <location>
        <begin position="72"/>
        <end position="125"/>
    </location>
</feature>
<dbReference type="PANTHER" id="PTHR46524:SF7">
    <property type="entry name" value="CW-TYPE ZINC FINGER"/>
    <property type="match status" value="1"/>
</dbReference>
<feature type="compositionally biased region" description="Basic and acidic residues" evidence="4">
    <location>
        <begin position="504"/>
        <end position="518"/>
    </location>
</feature>
<dbReference type="InterPro" id="IPR056406">
    <property type="entry name" value="THD_CWZF3/5/7"/>
</dbReference>
<feature type="compositionally biased region" description="Polar residues" evidence="4">
    <location>
        <begin position="618"/>
        <end position="628"/>
    </location>
</feature>
<feature type="compositionally biased region" description="Basic and acidic residues" evidence="4">
    <location>
        <begin position="1170"/>
        <end position="1181"/>
    </location>
</feature>
<feature type="region of interest" description="Disordered" evidence="4">
    <location>
        <begin position="270"/>
        <end position="307"/>
    </location>
</feature>
<name>A0A2N9ERH3_FAGSY</name>
<feature type="compositionally biased region" description="Basic and acidic residues" evidence="4">
    <location>
        <begin position="555"/>
        <end position="569"/>
    </location>
</feature>
<organism evidence="6">
    <name type="scientific">Fagus sylvatica</name>
    <name type="common">Beechnut</name>
    <dbReference type="NCBI Taxonomy" id="28930"/>
    <lineage>
        <taxon>Eukaryota</taxon>
        <taxon>Viridiplantae</taxon>
        <taxon>Streptophyta</taxon>
        <taxon>Embryophyta</taxon>
        <taxon>Tracheophyta</taxon>
        <taxon>Spermatophyta</taxon>
        <taxon>Magnoliopsida</taxon>
        <taxon>eudicotyledons</taxon>
        <taxon>Gunneridae</taxon>
        <taxon>Pentapetalae</taxon>
        <taxon>rosids</taxon>
        <taxon>fabids</taxon>
        <taxon>Fagales</taxon>
        <taxon>Fagaceae</taxon>
        <taxon>Fagus</taxon>
    </lineage>
</organism>
<feature type="region of interest" description="Disordered" evidence="4">
    <location>
        <begin position="853"/>
        <end position="993"/>
    </location>
</feature>